<dbReference type="InterPro" id="IPR027785">
    <property type="entry name" value="UvrD-like_helicase_C"/>
</dbReference>
<evidence type="ECO:0000256" key="3">
    <source>
        <dbReference type="ARBA" id="ARBA00022806"/>
    </source>
</evidence>
<evidence type="ECO:0000259" key="6">
    <source>
        <dbReference type="PROSITE" id="PS51198"/>
    </source>
</evidence>
<evidence type="ECO:0000256" key="5">
    <source>
        <dbReference type="PROSITE-ProRule" id="PRU00560"/>
    </source>
</evidence>
<keyword evidence="1 5" id="KW-0547">Nucleotide-binding</keyword>
<dbReference type="Proteomes" id="UP000295008">
    <property type="component" value="Unassembled WGS sequence"/>
</dbReference>
<organism evidence="7 8">
    <name type="scientific">Hydrogenispora ethanolica</name>
    <dbReference type="NCBI Taxonomy" id="1082276"/>
    <lineage>
        <taxon>Bacteria</taxon>
        <taxon>Bacillati</taxon>
        <taxon>Bacillota</taxon>
        <taxon>Hydrogenispora</taxon>
    </lineage>
</organism>
<feature type="binding site" evidence="5">
    <location>
        <begin position="217"/>
        <end position="224"/>
    </location>
    <ligand>
        <name>ATP</name>
        <dbReference type="ChEBI" id="CHEBI:30616"/>
    </ligand>
</feature>
<name>A0A4R1S069_HYDET</name>
<feature type="domain" description="UvrD-like helicase ATP-binding" evidence="6">
    <location>
        <begin position="196"/>
        <end position="598"/>
    </location>
</feature>
<dbReference type="SUPFAM" id="SSF52540">
    <property type="entry name" value="P-loop containing nucleoside triphosphate hydrolases"/>
    <property type="match status" value="1"/>
</dbReference>
<dbReference type="EMBL" id="SLUN01000006">
    <property type="protein sequence ID" value="TCL72299.1"/>
    <property type="molecule type" value="Genomic_DNA"/>
</dbReference>
<dbReference type="PROSITE" id="PS51198">
    <property type="entry name" value="UVRD_HELICASE_ATP_BIND"/>
    <property type="match status" value="1"/>
</dbReference>
<dbReference type="InterPro" id="IPR027417">
    <property type="entry name" value="P-loop_NTPase"/>
</dbReference>
<dbReference type="PANTHER" id="PTHR11070">
    <property type="entry name" value="UVRD / RECB / PCRA DNA HELICASE FAMILY MEMBER"/>
    <property type="match status" value="1"/>
</dbReference>
<evidence type="ECO:0000256" key="4">
    <source>
        <dbReference type="ARBA" id="ARBA00022840"/>
    </source>
</evidence>
<sequence>MPVEEHPAFPEERERLDYTLGYVEASLENSLARKSRVDKDAQRARRGFNNEGSQEFTDMLLNAAIQPGLELKVRNLEAARSKPYFARMDFRETGKEDAEKLYLGKLCLNRDEDQKLIIVDWRAPIANLYYEGRLGEAGYHCPEGEIRGDLLLKRQFTIDDGKLREIYDIDITTNDQLLQTSLGANADNRLKEIVATIQGEQNRIIRADMNLPLIVQGVAGSGKTTIALHRIAYLVYNFAPSFRPENFMIIAPNRLFLNYISEVLPELGVERVKQTTFTDFAMELIGEKLKLTDAYHKLIALVKNETPAEKAANDRTIRAAALKSSLTFKEVLERYVRRIEAGLLPATDFRVDEWVIYSHEEIRDLFYRDYRDWPILRRLKELEKHFKKRIKDRKDAVIERLQQRCNAMVWNYKLKLPEGEERQQKIIRTIDQKNEKVQEIERFTREGIKEYFQQIPQLKPSQYYRALIDDAALFAELAAGLPEPELLEYIRTQTAALTASGKHEIEDLAPLIYLKHVFYGMNEKIPVKHIVIDEAQDFSVFQFYVLKQIIRDSSFTILGDLSQGIHSYRGMQDWQELRREVFGAGSSFRTLEQSYRTTVEIMEAANQVLGRINDGRLVMAKPVLRHGPPVTIERRETLAGRAAALSERIAAARREGFQSVAVIAKTLDDCKKLHGQMEGGAERPLVITGKETEYHSGVVIVPSYLAKGLEFDVVLIADADRRYYGENELDAKLLYVAMTRPLHRLHIYYGAELTPLLAGVAAAER</sequence>
<dbReference type="GO" id="GO:0043138">
    <property type="term" value="F:3'-5' DNA helicase activity"/>
    <property type="evidence" value="ECO:0007669"/>
    <property type="project" value="TreeGrafter"/>
</dbReference>
<accession>A0A4R1S069</accession>
<evidence type="ECO:0000256" key="2">
    <source>
        <dbReference type="ARBA" id="ARBA00022801"/>
    </source>
</evidence>
<dbReference type="AlphaFoldDB" id="A0A4R1S069"/>
<protein>
    <submittedName>
        <fullName evidence="7">DNA helicase-2/ATP-dependent DNA helicase PcrA</fullName>
    </submittedName>
</protein>
<dbReference type="GO" id="GO:0005829">
    <property type="term" value="C:cytosol"/>
    <property type="evidence" value="ECO:0007669"/>
    <property type="project" value="TreeGrafter"/>
</dbReference>
<dbReference type="Pfam" id="PF13538">
    <property type="entry name" value="UvrD_C_2"/>
    <property type="match status" value="1"/>
</dbReference>
<gene>
    <name evidence="7" type="ORF">EDC14_10067</name>
</gene>
<comment type="caution">
    <text evidence="7">The sequence shown here is derived from an EMBL/GenBank/DDBJ whole genome shotgun (WGS) entry which is preliminary data.</text>
</comment>
<dbReference type="InterPro" id="IPR048228">
    <property type="entry name" value="HelD_bacillota"/>
</dbReference>
<dbReference type="NCBIfam" id="NF041464">
    <property type="entry name" value="HelD_BACSU"/>
    <property type="match status" value="1"/>
</dbReference>
<keyword evidence="4 5" id="KW-0067">ATP-binding</keyword>
<dbReference type="InterPro" id="IPR000212">
    <property type="entry name" value="DNA_helicase_UvrD/REP"/>
</dbReference>
<dbReference type="Gene3D" id="3.40.50.300">
    <property type="entry name" value="P-loop containing nucleotide triphosphate hydrolases"/>
    <property type="match status" value="3"/>
</dbReference>
<keyword evidence="8" id="KW-1185">Reference proteome</keyword>
<evidence type="ECO:0000313" key="8">
    <source>
        <dbReference type="Proteomes" id="UP000295008"/>
    </source>
</evidence>
<dbReference type="Pfam" id="PF00580">
    <property type="entry name" value="UvrD-helicase"/>
    <property type="match status" value="1"/>
</dbReference>
<dbReference type="GO" id="GO:0005524">
    <property type="term" value="F:ATP binding"/>
    <property type="evidence" value="ECO:0007669"/>
    <property type="project" value="UniProtKB-UniRule"/>
</dbReference>
<dbReference type="GO" id="GO:0003677">
    <property type="term" value="F:DNA binding"/>
    <property type="evidence" value="ECO:0007669"/>
    <property type="project" value="InterPro"/>
</dbReference>
<dbReference type="InterPro" id="IPR014016">
    <property type="entry name" value="UvrD-like_ATP-bd"/>
</dbReference>
<keyword evidence="2 5" id="KW-0378">Hydrolase</keyword>
<dbReference type="GO" id="GO:0000725">
    <property type="term" value="P:recombinational repair"/>
    <property type="evidence" value="ECO:0007669"/>
    <property type="project" value="TreeGrafter"/>
</dbReference>
<proteinExistence type="predicted"/>
<dbReference type="PANTHER" id="PTHR11070:SF17">
    <property type="entry name" value="DNA HELICASE IV"/>
    <property type="match status" value="1"/>
</dbReference>
<dbReference type="RefSeq" id="WP_132013512.1">
    <property type="nucleotide sequence ID" value="NZ_SLUN01000006.1"/>
</dbReference>
<dbReference type="OrthoDB" id="9787585at2"/>
<evidence type="ECO:0000313" key="7">
    <source>
        <dbReference type="EMBL" id="TCL72299.1"/>
    </source>
</evidence>
<reference evidence="7 8" key="1">
    <citation type="submission" date="2019-03" db="EMBL/GenBank/DDBJ databases">
        <title>Genomic Encyclopedia of Type Strains, Phase IV (KMG-IV): sequencing the most valuable type-strain genomes for metagenomic binning, comparative biology and taxonomic classification.</title>
        <authorList>
            <person name="Goeker M."/>
        </authorList>
    </citation>
    <scope>NUCLEOTIDE SEQUENCE [LARGE SCALE GENOMIC DNA]</scope>
    <source>
        <strain evidence="7 8">LX-B</strain>
    </source>
</reference>
<evidence type="ECO:0000256" key="1">
    <source>
        <dbReference type="ARBA" id="ARBA00022741"/>
    </source>
</evidence>
<dbReference type="GO" id="GO:0016787">
    <property type="term" value="F:hydrolase activity"/>
    <property type="evidence" value="ECO:0007669"/>
    <property type="project" value="UniProtKB-UniRule"/>
</dbReference>
<keyword evidence="3 5" id="KW-0347">Helicase</keyword>